<sequence length="221" mass="24133">MRSYDEILAIAADRKGGVDAVLADIPRPRSADDLAAIPEDRWLAAFARGILQAGISWKVVDAKWPGIEEAFLGFDVTAIAFQPPGWEDDLCTDTRIIRSPPKVRAILHNAEFIRRVRDESGSFGRRVGDWPEDDFAGLVQWLQAEGARLGGNTGAYALRSLGKDGFLMSRDVVARLVAEGVIDKAPASKKAWAAVQEAFNTWRAQSGQSLTTISRVLAQSL</sequence>
<protein>
    <submittedName>
        <fullName evidence="1">3-methyladenine DNA glycosylase</fullName>
    </submittedName>
</protein>
<comment type="caution">
    <text evidence="1">The sequence shown here is derived from an EMBL/GenBank/DDBJ whole genome shotgun (WGS) entry which is preliminary data.</text>
</comment>
<name>A0A2U2C9M2_9RHOB</name>
<reference evidence="1 2" key="1">
    <citation type="submission" date="2018-05" db="EMBL/GenBank/DDBJ databases">
        <title>Pararhodobacter marina sp. nov., isolated from deep-sea water of the Indian Ocean.</title>
        <authorList>
            <person name="Lai Q.Sr."/>
            <person name="Liu X."/>
            <person name="Shao Z."/>
        </authorList>
    </citation>
    <scope>NUCLEOTIDE SEQUENCE [LARGE SCALE GENOMIC DNA]</scope>
    <source>
        <strain evidence="1 2">CIC4N-9</strain>
    </source>
</reference>
<dbReference type="EMBL" id="QEYD01000006">
    <property type="protein sequence ID" value="PWE28598.1"/>
    <property type="molecule type" value="Genomic_DNA"/>
</dbReference>
<dbReference type="GO" id="GO:0006284">
    <property type="term" value="P:base-excision repair"/>
    <property type="evidence" value="ECO:0007669"/>
    <property type="project" value="InterPro"/>
</dbReference>
<dbReference type="PANTHER" id="PTHR30037:SF3">
    <property type="entry name" value="BLR0857 PROTEIN"/>
    <property type="match status" value="1"/>
</dbReference>
<dbReference type="OrthoDB" id="9795156at2"/>
<keyword evidence="2" id="KW-1185">Reference proteome</keyword>
<evidence type="ECO:0000313" key="1">
    <source>
        <dbReference type="EMBL" id="PWE28598.1"/>
    </source>
</evidence>
<dbReference type="InterPro" id="IPR052891">
    <property type="entry name" value="DNA-3mA_glycosylase"/>
</dbReference>
<gene>
    <name evidence="1" type="ORF">C4N9_11470</name>
</gene>
<accession>A0A2U2C9M2</accession>
<dbReference type="GO" id="GO:0008725">
    <property type="term" value="F:DNA-3-methyladenine glycosylase activity"/>
    <property type="evidence" value="ECO:0007669"/>
    <property type="project" value="InterPro"/>
</dbReference>
<dbReference type="AlphaFoldDB" id="A0A2U2C9M2"/>
<evidence type="ECO:0000313" key="2">
    <source>
        <dbReference type="Proteomes" id="UP000244940"/>
    </source>
</evidence>
<dbReference type="InterPro" id="IPR011257">
    <property type="entry name" value="DNA_glycosylase"/>
</dbReference>
<dbReference type="SUPFAM" id="SSF48150">
    <property type="entry name" value="DNA-glycosylase"/>
    <property type="match status" value="1"/>
</dbReference>
<dbReference type="InterPro" id="IPR005019">
    <property type="entry name" value="Adenine_glyco"/>
</dbReference>
<dbReference type="RefSeq" id="WP_109533459.1">
    <property type="nucleotide sequence ID" value="NZ_QEYD01000006.1"/>
</dbReference>
<proteinExistence type="predicted"/>
<dbReference type="GeneID" id="94365511"/>
<organism evidence="1 2">
    <name type="scientific">Pararhodobacter marinus</name>
    <dbReference type="NCBI Taxonomy" id="2184063"/>
    <lineage>
        <taxon>Bacteria</taxon>
        <taxon>Pseudomonadati</taxon>
        <taxon>Pseudomonadota</taxon>
        <taxon>Alphaproteobacteria</taxon>
        <taxon>Rhodobacterales</taxon>
        <taxon>Paracoccaceae</taxon>
        <taxon>Pararhodobacter</taxon>
    </lineage>
</organism>
<dbReference type="PANTHER" id="PTHR30037">
    <property type="entry name" value="DNA-3-METHYLADENINE GLYCOSYLASE 1"/>
    <property type="match status" value="1"/>
</dbReference>
<dbReference type="Pfam" id="PF03352">
    <property type="entry name" value="Adenine_glyco"/>
    <property type="match status" value="1"/>
</dbReference>
<dbReference type="Proteomes" id="UP000244940">
    <property type="component" value="Unassembled WGS sequence"/>
</dbReference>
<dbReference type="Gene3D" id="1.10.340.30">
    <property type="entry name" value="Hypothetical protein, domain 2"/>
    <property type="match status" value="1"/>
</dbReference>